<evidence type="ECO:0000256" key="4">
    <source>
        <dbReference type="ARBA" id="ARBA00022679"/>
    </source>
</evidence>
<evidence type="ECO:0000313" key="12">
    <source>
        <dbReference type="Proteomes" id="UP000789831"/>
    </source>
</evidence>
<keyword evidence="5" id="KW-0663">Pyridoxal phosphate</keyword>
<dbReference type="AlphaFoldDB" id="A0A9N8V0A9"/>
<dbReference type="InterPro" id="IPR015424">
    <property type="entry name" value="PyrdxlP-dep_Trfase"/>
</dbReference>
<evidence type="ECO:0000256" key="2">
    <source>
        <dbReference type="ARBA" id="ARBA00011738"/>
    </source>
</evidence>
<keyword evidence="3" id="KW-0032">Aminotransferase</keyword>
<protein>
    <recommendedName>
        <fullName evidence="7">Glutamate pyruvate transaminase</fullName>
    </recommendedName>
    <alternativeName>
        <fullName evidence="8">Glutamic--alanine transaminase</fullName>
    </alternativeName>
    <alternativeName>
        <fullName evidence="9">Glutamic--pyruvic transaminase</fullName>
    </alternativeName>
</protein>
<dbReference type="FunFam" id="3.40.640.10:FF:000012">
    <property type="entry name" value="alanine aminotransferase 2"/>
    <property type="match status" value="1"/>
</dbReference>
<accession>A0A9N8V0A9</accession>
<dbReference type="Pfam" id="PF00155">
    <property type="entry name" value="Aminotran_1_2"/>
    <property type="match status" value="1"/>
</dbReference>
<dbReference type="GO" id="GO:0030170">
    <property type="term" value="F:pyridoxal phosphate binding"/>
    <property type="evidence" value="ECO:0007669"/>
    <property type="project" value="InterPro"/>
</dbReference>
<evidence type="ECO:0000259" key="10">
    <source>
        <dbReference type="Pfam" id="PF00155"/>
    </source>
</evidence>
<dbReference type="SUPFAM" id="SSF53383">
    <property type="entry name" value="PLP-dependent transferases"/>
    <property type="match status" value="1"/>
</dbReference>
<dbReference type="Gene3D" id="3.40.640.10">
    <property type="entry name" value="Type I PLP-dependent aspartate aminotransferase-like (Major domain)"/>
    <property type="match status" value="1"/>
</dbReference>
<dbReference type="InterPro" id="IPR045088">
    <property type="entry name" value="ALAT1/2-like"/>
</dbReference>
<evidence type="ECO:0000256" key="1">
    <source>
        <dbReference type="ARBA" id="ARBA00001933"/>
    </source>
</evidence>
<evidence type="ECO:0000256" key="9">
    <source>
        <dbReference type="ARBA" id="ARBA00080525"/>
    </source>
</evidence>
<dbReference type="Proteomes" id="UP000789831">
    <property type="component" value="Unassembled WGS sequence"/>
</dbReference>
<comment type="cofactor">
    <cofactor evidence="1">
        <name>pyridoxal 5'-phosphate</name>
        <dbReference type="ChEBI" id="CHEBI:597326"/>
    </cofactor>
</comment>
<feature type="domain" description="Aminotransferase class I/classII large" evidence="10">
    <location>
        <begin position="210"/>
        <end position="588"/>
    </location>
</feature>
<name>A0A9N8V0A9_9GLOM</name>
<evidence type="ECO:0000256" key="3">
    <source>
        <dbReference type="ARBA" id="ARBA00022576"/>
    </source>
</evidence>
<dbReference type="InterPro" id="IPR004839">
    <property type="entry name" value="Aminotransferase_I/II_large"/>
</dbReference>
<comment type="similarity">
    <text evidence="6">Belongs to the class-I pyridoxal-phosphate-dependent aminotransferase family. Alanine aminotransferase subfamily.</text>
</comment>
<reference evidence="11" key="1">
    <citation type="submission" date="2021-06" db="EMBL/GenBank/DDBJ databases">
        <authorList>
            <person name="Kallberg Y."/>
            <person name="Tangrot J."/>
            <person name="Rosling A."/>
        </authorList>
    </citation>
    <scope>NUCLEOTIDE SEQUENCE</scope>
    <source>
        <strain evidence="11">MT106</strain>
    </source>
</reference>
<dbReference type="PANTHER" id="PTHR11751:SF29">
    <property type="entry name" value="ALANINE TRANSAMINASE"/>
    <property type="match status" value="1"/>
</dbReference>
<dbReference type="InterPro" id="IPR015421">
    <property type="entry name" value="PyrdxlP-dep_Trfase_major"/>
</dbReference>
<proteinExistence type="inferred from homology"/>
<sequence length="601" mass="68062">MQNSYKKVAGKHPFLNITATNNNGKNSKRLSKLVTYSPPYSFSSISASFTHFSRQRPSGLLPFSSIYKSSIIDNNNNINTNSIKNTNIYSRFRFMFYYTASSSEDGSGNGSGKEERKSGKILTIDNINPHVKKVEYAVRGELAIRADSISYELLEPCSKYTFKKIVHCNIGNPQQLGQKPITFFRQVVSLTQYPYLLLPENRSKLVTLYPTDAIERAQTLLENIGSVGAYSHSQGIQHIRKNVAKFIEERDGYPSDPNLIFLTQGASSGVQNMLQIITEHPNVGIMIPIPQYPLYSASISLYNARPVHYYLNEEQDWSLDIREITSSVSKARKNGIDVRALVIINPGNPTGQCLPLENMRDIIDFCHRERIILLADEVYQTNIYQPETRPFHSFKKVLRSMGDAYKNFELVSFHSISKGMIGECGQRGGYFELTGIDAKVAEQLYKVASVDLCPNVIGQIMVDLMVNPPKLGEPSYEQYKKEITAIYESLRRRSQKLAVCFNELEGVTCTNAQGSMYCFPTIRLPEKLIKAALTAEKQPDEFYCLAMLEATGVCVVPGNGFGQKPGTWHFRSTFLPSEELFDEFCDGIRKFHREFFEKYRD</sequence>
<comment type="subunit">
    <text evidence="2">Homodimer.</text>
</comment>
<evidence type="ECO:0000256" key="7">
    <source>
        <dbReference type="ARBA" id="ARBA00077894"/>
    </source>
</evidence>
<evidence type="ECO:0000256" key="5">
    <source>
        <dbReference type="ARBA" id="ARBA00022898"/>
    </source>
</evidence>
<evidence type="ECO:0000256" key="8">
    <source>
        <dbReference type="ARBA" id="ARBA00078532"/>
    </source>
</evidence>
<keyword evidence="12" id="KW-1185">Reference proteome</keyword>
<comment type="caution">
    <text evidence="11">The sequence shown here is derived from an EMBL/GenBank/DDBJ whole genome shotgun (WGS) entry which is preliminary data.</text>
</comment>
<organism evidence="11 12">
    <name type="scientific">Ambispora gerdemannii</name>
    <dbReference type="NCBI Taxonomy" id="144530"/>
    <lineage>
        <taxon>Eukaryota</taxon>
        <taxon>Fungi</taxon>
        <taxon>Fungi incertae sedis</taxon>
        <taxon>Mucoromycota</taxon>
        <taxon>Glomeromycotina</taxon>
        <taxon>Glomeromycetes</taxon>
        <taxon>Archaeosporales</taxon>
        <taxon>Ambisporaceae</taxon>
        <taxon>Ambispora</taxon>
    </lineage>
</organism>
<dbReference type="FunFam" id="1.10.287.1970:FF:000001">
    <property type="entry name" value="Alanine aminotransferase 2"/>
    <property type="match status" value="1"/>
</dbReference>
<dbReference type="PANTHER" id="PTHR11751">
    <property type="entry name" value="ALANINE AMINOTRANSFERASE"/>
    <property type="match status" value="1"/>
</dbReference>
<dbReference type="GO" id="GO:0008483">
    <property type="term" value="F:transaminase activity"/>
    <property type="evidence" value="ECO:0007669"/>
    <property type="project" value="UniProtKB-KW"/>
</dbReference>
<dbReference type="OrthoDB" id="1732682at2759"/>
<dbReference type="InterPro" id="IPR015422">
    <property type="entry name" value="PyrdxlP-dep_Trfase_small"/>
</dbReference>
<dbReference type="CDD" id="cd00609">
    <property type="entry name" value="AAT_like"/>
    <property type="match status" value="1"/>
</dbReference>
<keyword evidence="4" id="KW-0808">Transferase</keyword>
<dbReference type="Gene3D" id="1.10.287.1970">
    <property type="match status" value="1"/>
</dbReference>
<evidence type="ECO:0000313" key="11">
    <source>
        <dbReference type="EMBL" id="CAG8434963.1"/>
    </source>
</evidence>
<dbReference type="Gene3D" id="3.90.1150.10">
    <property type="entry name" value="Aspartate Aminotransferase, domain 1"/>
    <property type="match status" value="1"/>
</dbReference>
<gene>
    <name evidence="11" type="ORF">AGERDE_LOCUS450</name>
</gene>
<dbReference type="FunFam" id="3.90.1150.10:FF:000010">
    <property type="entry name" value="Alanine aminotransferase 2"/>
    <property type="match status" value="1"/>
</dbReference>
<dbReference type="EMBL" id="CAJVPL010000022">
    <property type="protein sequence ID" value="CAG8434963.1"/>
    <property type="molecule type" value="Genomic_DNA"/>
</dbReference>
<evidence type="ECO:0000256" key="6">
    <source>
        <dbReference type="ARBA" id="ARBA00025785"/>
    </source>
</evidence>